<dbReference type="GO" id="GO:0003677">
    <property type="term" value="F:DNA binding"/>
    <property type="evidence" value="ECO:0007669"/>
    <property type="project" value="UniProtKB-KW"/>
</dbReference>
<reference evidence="1" key="1">
    <citation type="submission" date="2022-11" db="EMBL/GenBank/DDBJ databases">
        <title>Nonomuraea corallina sp. nov., a new species of the genus Nonomuraea isolated from sea side sediment in Thai sea.</title>
        <authorList>
            <person name="Ngamcharungchit C."/>
            <person name="Matsumoto A."/>
            <person name="Suriyachadkun C."/>
            <person name="Panbangred W."/>
            <person name="Inahashi Y."/>
            <person name="Intra B."/>
        </authorList>
    </citation>
    <scope>NUCLEOTIDE SEQUENCE</scope>
    <source>
        <strain evidence="1">MCN248</strain>
    </source>
</reference>
<dbReference type="Pfam" id="PF04237">
    <property type="entry name" value="YjbR"/>
    <property type="match status" value="1"/>
</dbReference>
<keyword evidence="2" id="KW-1185">Reference proteome</keyword>
<gene>
    <name evidence="1" type="ORF">OUY22_17490</name>
</gene>
<dbReference type="InterPro" id="IPR058532">
    <property type="entry name" value="YjbR/MT2646/Rv2570-like"/>
</dbReference>
<accession>A0ABT4SE51</accession>
<dbReference type="RefSeq" id="WP_270156056.1">
    <property type="nucleotide sequence ID" value="NZ_JAPNNL010000063.1"/>
</dbReference>
<dbReference type="Proteomes" id="UP001144036">
    <property type="component" value="Unassembled WGS sequence"/>
</dbReference>
<proteinExistence type="predicted"/>
<comment type="caution">
    <text evidence="1">The sequence shown here is derived from an EMBL/GenBank/DDBJ whole genome shotgun (WGS) entry which is preliminary data.</text>
</comment>
<protein>
    <submittedName>
        <fullName evidence="1">MmcQ/YjbR family DNA-binding protein</fullName>
    </submittedName>
</protein>
<evidence type="ECO:0000313" key="2">
    <source>
        <dbReference type="Proteomes" id="UP001144036"/>
    </source>
</evidence>
<sequence length="112" mass="12826">MVTVEDVRRLATTLPRSSEHLIRDRVKFRVGSIVYLAFSRDETLMGFAFPKEERAALVAAEPAKFLLPRESDLRFNWVVTRMAALEPGETRELVIEAWRMAVPKKVYAAYIG</sequence>
<evidence type="ECO:0000313" key="1">
    <source>
        <dbReference type="EMBL" id="MDA0635216.1"/>
    </source>
</evidence>
<dbReference type="EMBL" id="JAPNNL010000063">
    <property type="protein sequence ID" value="MDA0635216.1"/>
    <property type="molecule type" value="Genomic_DNA"/>
</dbReference>
<keyword evidence="1" id="KW-0238">DNA-binding</keyword>
<name>A0ABT4SE51_9ACTN</name>
<organism evidence="1 2">
    <name type="scientific">Nonomuraea corallina</name>
    <dbReference type="NCBI Taxonomy" id="2989783"/>
    <lineage>
        <taxon>Bacteria</taxon>
        <taxon>Bacillati</taxon>
        <taxon>Actinomycetota</taxon>
        <taxon>Actinomycetes</taxon>
        <taxon>Streptosporangiales</taxon>
        <taxon>Streptosporangiaceae</taxon>
        <taxon>Nonomuraea</taxon>
    </lineage>
</organism>